<dbReference type="Gene3D" id="3.10.50.40">
    <property type="match status" value="1"/>
</dbReference>
<dbReference type="SUPFAM" id="SSF109998">
    <property type="entry name" value="Triger factor/SurA peptide-binding domain-like"/>
    <property type="match status" value="1"/>
</dbReference>
<dbReference type="KEGG" id="dvu:DVU_1901"/>
<proteinExistence type="predicted"/>
<accession>Q72AT9</accession>
<keyword evidence="2" id="KW-0697">Rotamase</keyword>
<keyword evidence="1" id="KW-0732">Signal</keyword>
<evidence type="ECO:0000313" key="4">
    <source>
        <dbReference type="EMBL" id="AAS96377.1"/>
    </source>
</evidence>
<name>Q72AT9_NITV2</name>
<evidence type="ECO:0000259" key="3">
    <source>
        <dbReference type="PROSITE" id="PS50198"/>
    </source>
</evidence>
<dbReference type="Gene3D" id="1.10.4030.10">
    <property type="entry name" value="Porin chaperone SurA, peptide-binding domain"/>
    <property type="match status" value="1"/>
</dbReference>
<dbReference type="HOGENOM" id="CLU_034646_5_0_7"/>
<dbReference type="eggNOG" id="COG0760">
    <property type="taxonomic scope" value="Bacteria"/>
</dbReference>
<organism evidence="4 5">
    <name type="scientific">Nitratidesulfovibrio vulgaris (strain ATCC 29579 / DSM 644 / CCUG 34227 / NCIMB 8303 / VKM B-1760 / Hildenborough)</name>
    <name type="common">Desulfovibrio vulgaris</name>
    <dbReference type="NCBI Taxonomy" id="882"/>
    <lineage>
        <taxon>Bacteria</taxon>
        <taxon>Pseudomonadati</taxon>
        <taxon>Thermodesulfobacteriota</taxon>
        <taxon>Desulfovibrionia</taxon>
        <taxon>Desulfovibrionales</taxon>
        <taxon>Desulfovibrionaceae</taxon>
        <taxon>Nitratidesulfovibrio</taxon>
    </lineage>
</organism>
<dbReference type="SMR" id="Q72AT9"/>
<dbReference type="Proteomes" id="UP000002194">
    <property type="component" value="Chromosome"/>
</dbReference>
<dbReference type="EnsemblBacteria" id="AAS96377">
    <property type="protein sequence ID" value="AAS96377"/>
    <property type="gene ID" value="DVU_1901"/>
</dbReference>
<dbReference type="InterPro" id="IPR000297">
    <property type="entry name" value="PPIase_PpiC"/>
</dbReference>
<dbReference type="Pfam" id="PF13145">
    <property type="entry name" value="Rotamase_2"/>
    <property type="match status" value="1"/>
</dbReference>
<dbReference type="PANTHER" id="PTHR47637">
    <property type="entry name" value="CHAPERONE SURA"/>
    <property type="match status" value="1"/>
</dbReference>
<dbReference type="InterPro" id="IPR046357">
    <property type="entry name" value="PPIase_dom_sf"/>
</dbReference>
<gene>
    <name evidence="4" type="ordered locus">DVU_1901</name>
</gene>
<dbReference type="InterPro" id="IPR050280">
    <property type="entry name" value="OMP_Chaperone_SurA"/>
</dbReference>
<dbReference type="PaxDb" id="882-DVU_1901"/>
<dbReference type="Pfam" id="PF13624">
    <property type="entry name" value="SurA_N_3"/>
    <property type="match status" value="1"/>
</dbReference>
<dbReference type="PANTHER" id="PTHR47637:SF1">
    <property type="entry name" value="CHAPERONE SURA"/>
    <property type="match status" value="1"/>
</dbReference>
<dbReference type="PhylomeDB" id="Q72AT9"/>
<keyword evidence="5" id="KW-1185">Reference proteome</keyword>
<dbReference type="AlphaFoldDB" id="Q72AT9"/>
<dbReference type="PATRIC" id="fig|882.5.peg.1745"/>
<dbReference type="EMBL" id="AE017285">
    <property type="protein sequence ID" value="AAS96377.1"/>
    <property type="molecule type" value="Genomic_DNA"/>
</dbReference>
<dbReference type="STRING" id="882.DVU_1901"/>
<dbReference type="PROSITE" id="PS50198">
    <property type="entry name" value="PPIC_PPIASE_2"/>
    <property type="match status" value="1"/>
</dbReference>
<keyword evidence="2 4" id="KW-0413">Isomerase</keyword>
<dbReference type="InterPro" id="IPR027304">
    <property type="entry name" value="Trigger_fact/SurA_dom_sf"/>
</dbReference>
<evidence type="ECO:0000256" key="1">
    <source>
        <dbReference type="ARBA" id="ARBA00022729"/>
    </source>
</evidence>
<sequence length="348" mass="38704">MGLRCMFPEKGLHGGLPRVFPCHRGRGFFFANVQESSLSSIRSLLLAALVLCLSATGAAADSLNRIAAVVNGEMITYFDVQAQAAPEILRAGLDPVRDADAEPVRRITRNVLDSMISDILISQEAERLKITVQDSEVDNEYRKIVQRSQLAPEQFERQLAQQGLSADLMRERIRRGILRHRLLGLMIARKVVVTRDEIAKYYEAHKGQFVSGRKVRLGLVIFPPRDDADALAAQVKSGAMTFADLAARHSIGPNPQNGGVIGDLLWSDLSMEWRDTLSELKPGDVSRVFLVEGRKAVLQLVASNEGKGQALDDVAEEIENILREPKMQERLQEYIGQLRSRAVIDIRI</sequence>
<evidence type="ECO:0000313" key="5">
    <source>
        <dbReference type="Proteomes" id="UP000002194"/>
    </source>
</evidence>
<feature type="domain" description="PpiC" evidence="3">
    <location>
        <begin position="212"/>
        <end position="302"/>
    </location>
</feature>
<dbReference type="GO" id="GO:0003755">
    <property type="term" value="F:peptidyl-prolyl cis-trans isomerase activity"/>
    <property type="evidence" value="ECO:0007669"/>
    <property type="project" value="UniProtKB-KW"/>
</dbReference>
<dbReference type="OrthoDB" id="14196at2"/>
<evidence type="ECO:0000256" key="2">
    <source>
        <dbReference type="PROSITE-ProRule" id="PRU00278"/>
    </source>
</evidence>
<dbReference type="SUPFAM" id="SSF54534">
    <property type="entry name" value="FKBP-like"/>
    <property type="match status" value="1"/>
</dbReference>
<reference evidence="4 5" key="1">
    <citation type="journal article" date="2004" name="Nat. Biotechnol.">
        <title>The genome sequence of the anaerobic, sulfate-reducing bacterium Desulfovibrio vulgaris Hildenborough.</title>
        <authorList>
            <person name="Heidelberg J.F."/>
            <person name="Seshadri R."/>
            <person name="Haveman S.A."/>
            <person name="Hemme C.L."/>
            <person name="Paulsen I.T."/>
            <person name="Kolonay J.F."/>
            <person name="Eisen J.A."/>
            <person name="Ward N."/>
            <person name="Methe B."/>
            <person name="Brinkac L.M."/>
            <person name="Daugherty S.C."/>
            <person name="Deboy R.T."/>
            <person name="Dodson R.J."/>
            <person name="Durkin A.S."/>
            <person name="Madupu R."/>
            <person name="Nelson W.C."/>
            <person name="Sullivan S.A."/>
            <person name="Fouts D."/>
            <person name="Haft D.H."/>
            <person name="Selengut J."/>
            <person name="Peterson J.D."/>
            <person name="Davidsen T.M."/>
            <person name="Zafar N."/>
            <person name="Zhou L."/>
            <person name="Radune D."/>
            <person name="Dimitrov G."/>
            <person name="Hance M."/>
            <person name="Tran K."/>
            <person name="Khouri H."/>
            <person name="Gill J."/>
            <person name="Utterback T.R."/>
            <person name="Feldblyum T.V."/>
            <person name="Wall J.D."/>
            <person name="Voordouw G."/>
            <person name="Fraser C.M."/>
        </authorList>
    </citation>
    <scope>NUCLEOTIDE SEQUENCE [LARGE SCALE GENOMIC DNA]</scope>
    <source>
        <strain evidence="5">ATCC 29579 / DSM 644 / NCIMB 8303 / VKM B-1760 / Hildenborough</strain>
    </source>
</reference>
<protein>
    <submittedName>
        <fullName evidence="4">Peptidyl-prolyl cis-trans isomerase domain protein</fullName>
    </submittedName>
</protein>